<comment type="caution">
    <text evidence="2">The sequence shown here is derived from an EMBL/GenBank/DDBJ whole genome shotgun (WGS) entry which is preliminary data.</text>
</comment>
<dbReference type="RefSeq" id="WP_378071311.1">
    <property type="nucleotide sequence ID" value="NZ_JBHSBL010000024.1"/>
</dbReference>
<gene>
    <name evidence="2" type="ORF">ACFO0C_36350</name>
</gene>
<dbReference type="EMBL" id="JBHSBL010000024">
    <property type="protein sequence ID" value="MFC4070433.1"/>
    <property type="molecule type" value="Genomic_DNA"/>
</dbReference>
<reference evidence="3" key="1">
    <citation type="journal article" date="2019" name="Int. J. Syst. Evol. Microbiol.">
        <title>The Global Catalogue of Microorganisms (GCM) 10K type strain sequencing project: providing services to taxonomists for standard genome sequencing and annotation.</title>
        <authorList>
            <consortium name="The Broad Institute Genomics Platform"/>
            <consortium name="The Broad Institute Genome Sequencing Center for Infectious Disease"/>
            <person name="Wu L."/>
            <person name="Ma J."/>
        </authorList>
    </citation>
    <scope>NUCLEOTIDE SEQUENCE [LARGE SCALE GENOMIC DNA]</scope>
    <source>
        <strain evidence="3">TBRC 5832</strain>
    </source>
</reference>
<feature type="region of interest" description="Disordered" evidence="1">
    <location>
        <begin position="106"/>
        <end position="155"/>
    </location>
</feature>
<proteinExistence type="predicted"/>
<organism evidence="2 3">
    <name type="scientific">Actinoplanes subglobosus</name>
    <dbReference type="NCBI Taxonomy" id="1547892"/>
    <lineage>
        <taxon>Bacteria</taxon>
        <taxon>Bacillati</taxon>
        <taxon>Actinomycetota</taxon>
        <taxon>Actinomycetes</taxon>
        <taxon>Micromonosporales</taxon>
        <taxon>Micromonosporaceae</taxon>
        <taxon>Actinoplanes</taxon>
    </lineage>
</organism>
<accession>A0ABV8J5A4</accession>
<dbReference type="Proteomes" id="UP001595867">
    <property type="component" value="Unassembled WGS sequence"/>
</dbReference>
<evidence type="ECO:0000256" key="1">
    <source>
        <dbReference type="SAM" id="MobiDB-lite"/>
    </source>
</evidence>
<keyword evidence="3" id="KW-1185">Reference proteome</keyword>
<sequence length="155" mass="16121">MEPLRDVFAGLAGNGGDPGDFLRDLPADLVAEAVVSYADTAPLEVAEHLAPFVAARFDESDASETWLDLLASAPVEEEASGPEDLGFGTGYGTAVDDMTRFDVHDDGIDIGLGDPATPAAEHGLDDLGGDDLDGDWPEFGDDDADDDDPDDALLG</sequence>
<feature type="compositionally biased region" description="Acidic residues" evidence="1">
    <location>
        <begin position="127"/>
        <end position="155"/>
    </location>
</feature>
<name>A0ABV8J5A4_9ACTN</name>
<protein>
    <submittedName>
        <fullName evidence="2">Uncharacterized protein</fullName>
    </submittedName>
</protein>
<evidence type="ECO:0000313" key="2">
    <source>
        <dbReference type="EMBL" id="MFC4070433.1"/>
    </source>
</evidence>
<evidence type="ECO:0000313" key="3">
    <source>
        <dbReference type="Proteomes" id="UP001595867"/>
    </source>
</evidence>